<keyword evidence="1" id="KW-0472">Membrane</keyword>
<evidence type="ECO:0000313" key="2">
    <source>
        <dbReference type="EMBL" id="EWC44456.1"/>
    </source>
</evidence>
<reference evidence="2 3" key="1">
    <citation type="submission" date="2013-05" db="EMBL/GenBank/DDBJ databases">
        <title>Drechslerella stenobrocha genome reveals carnivorous origination and mechanical trapping mechanism of predatory fungi.</title>
        <authorList>
            <person name="Liu X."/>
            <person name="Zhang W."/>
            <person name="Liu K."/>
        </authorList>
    </citation>
    <scope>NUCLEOTIDE SEQUENCE [LARGE SCALE GENOMIC DNA]</scope>
    <source>
        <strain evidence="2 3">248</strain>
    </source>
</reference>
<sequence>MAPIPAHITVARNTDPTQITSTSNGKIIDSAFVLRALILLSLAVLLALYQGLLRYWTSAERGKCLRGAIGRWSTFTRTRLDLSRWRIGVQYARVDFRPSKLIEARAKHHNALARWAALHIPNLSKGTCRLRVYEEKLSAAVKRPAWCIEDRGAVVIGYDGKPLTFWHLPILKKLPWLWFWIAKRRRGSAPLAKAGWSNLLTSLSVTPEKELIEGYDDVDVIPSGVDVPFQKVKLENLLLLCYLANIKEIEVDVAQDTIKARNAHVKISTEVIDGLGQVVAIDGDFDGLLAELVVSSGPQLEDLVAMARGHILGHTFNPSIEYFNEAAFLYGLVRQWSQKDWETYRRNTETSLFDNFPRIDARSAHRLKSSPRRQAERYRTLNSTMWPWQDAWNEMIGGSTPTILKYLAIMPFTGIWSAAPLGLFYTPYHPYLEERRKQWSQNRDQAAAIHSSRTLSDYMPILGQHSDIERALVYGRIPFLRETSRFCLSDNGEEEGVPERYTWAWHPNLCILQDWDSPVSEQACDAHDPVLFLPGAVLQLLHGTSIDQAREHIKVTDAAATSHYTLESAIFLSLFLVDCRLQALWSVIAKDSGGQFAHAYRELEKMESSSLEDDAKLRPTSRLPDGDWTVEPLTGDFLALWFELGKRADLIGDTRLLQQELTRVFDDWEDDNSPCVAELKAPGDGCSLPDMGKEPSVAGAELFSPIPESMSRGDFVEWACTGGERGKRRIDLIREMLPLLQLRIFLMDLSYRCHADSSMVVLAKHESTVAMRLV</sequence>
<dbReference type="AlphaFoldDB" id="W7HKD3"/>
<evidence type="ECO:0000256" key="1">
    <source>
        <dbReference type="SAM" id="Phobius"/>
    </source>
</evidence>
<proteinExistence type="predicted"/>
<name>W7HKD3_9PEZI</name>
<dbReference type="Proteomes" id="UP000024837">
    <property type="component" value="Unassembled WGS sequence"/>
</dbReference>
<evidence type="ECO:0000313" key="3">
    <source>
        <dbReference type="Proteomes" id="UP000024837"/>
    </source>
</evidence>
<feature type="transmembrane region" description="Helical" evidence="1">
    <location>
        <begin position="32"/>
        <end position="53"/>
    </location>
</feature>
<gene>
    <name evidence="2" type="ORF">DRE_06824</name>
</gene>
<protein>
    <submittedName>
        <fullName evidence="2">Uncharacterized protein</fullName>
    </submittedName>
</protein>
<organism evidence="2 3">
    <name type="scientific">Drechslerella stenobrocha 248</name>
    <dbReference type="NCBI Taxonomy" id="1043628"/>
    <lineage>
        <taxon>Eukaryota</taxon>
        <taxon>Fungi</taxon>
        <taxon>Dikarya</taxon>
        <taxon>Ascomycota</taxon>
        <taxon>Pezizomycotina</taxon>
        <taxon>Orbiliomycetes</taxon>
        <taxon>Orbiliales</taxon>
        <taxon>Orbiliaceae</taxon>
        <taxon>Drechslerella</taxon>
    </lineage>
</organism>
<keyword evidence="1" id="KW-1133">Transmembrane helix</keyword>
<dbReference type="OrthoDB" id="5404335at2759"/>
<dbReference type="HOGENOM" id="CLU_361313_0_0_1"/>
<accession>W7HKD3</accession>
<keyword evidence="3" id="KW-1185">Reference proteome</keyword>
<dbReference type="EMBL" id="KI966442">
    <property type="protein sequence ID" value="EWC44456.1"/>
    <property type="molecule type" value="Genomic_DNA"/>
</dbReference>
<keyword evidence="1" id="KW-0812">Transmembrane</keyword>